<dbReference type="InterPro" id="IPR014729">
    <property type="entry name" value="Rossmann-like_a/b/a_fold"/>
</dbReference>
<evidence type="ECO:0000313" key="2">
    <source>
        <dbReference type="EMBL" id="EFX64839.1"/>
    </source>
</evidence>
<evidence type="ECO:0000313" key="3">
    <source>
        <dbReference type="Proteomes" id="UP000000305"/>
    </source>
</evidence>
<dbReference type="PANTHER" id="PTHR11455">
    <property type="entry name" value="CRYPTOCHROME"/>
    <property type="match status" value="1"/>
</dbReference>
<dbReference type="PhylomeDB" id="E9HTU2"/>
<dbReference type="OMA" id="CQREHRG"/>
<accession>E9HTU2</accession>
<dbReference type="PANTHER" id="PTHR11455:SF9">
    <property type="entry name" value="CRYPTOCHROME CIRCADIAN CLOCK 5 ISOFORM X1"/>
    <property type="match status" value="1"/>
</dbReference>
<dbReference type="InParanoid" id="E9HTU2"/>
<gene>
    <name evidence="2" type="ORF">DAPPUDRAFT_65902</name>
</gene>
<reference evidence="2 3" key="1">
    <citation type="journal article" date="2011" name="Science">
        <title>The ecoresponsive genome of Daphnia pulex.</title>
        <authorList>
            <person name="Colbourne J.K."/>
            <person name="Pfrender M.E."/>
            <person name="Gilbert D."/>
            <person name="Thomas W.K."/>
            <person name="Tucker A."/>
            <person name="Oakley T.H."/>
            <person name="Tokishita S."/>
            <person name="Aerts A."/>
            <person name="Arnold G.J."/>
            <person name="Basu M.K."/>
            <person name="Bauer D.J."/>
            <person name="Caceres C.E."/>
            <person name="Carmel L."/>
            <person name="Casola C."/>
            <person name="Choi J.H."/>
            <person name="Detter J.C."/>
            <person name="Dong Q."/>
            <person name="Dusheyko S."/>
            <person name="Eads B.D."/>
            <person name="Frohlich T."/>
            <person name="Geiler-Samerotte K.A."/>
            <person name="Gerlach D."/>
            <person name="Hatcher P."/>
            <person name="Jogdeo S."/>
            <person name="Krijgsveld J."/>
            <person name="Kriventseva E.V."/>
            <person name="Kultz D."/>
            <person name="Laforsch C."/>
            <person name="Lindquist E."/>
            <person name="Lopez J."/>
            <person name="Manak J.R."/>
            <person name="Muller J."/>
            <person name="Pangilinan J."/>
            <person name="Patwardhan R.P."/>
            <person name="Pitluck S."/>
            <person name="Pritham E.J."/>
            <person name="Rechtsteiner A."/>
            <person name="Rho M."/>
            <person name="Rogozin I.B."/>
            <person name="Sakarya O."/>
            <person name="Salamov A."/>
            <person name="Schaack S."/>
            <person name="Shapiro H."/>
            <person name="Shiga Y."/>
            <person name="Skalitzky C."/>
            <person name="Smith Z."/>
            <person name="Souvorov A."/>
            <person name="Sung W."/>
            <person name="Tang Z."/>
            <person name="Tsuchiya D."/>
            <person name="Tu H."/>
            <person name="Vos H."/>
            <person name="Wang M."/>
            <person name="Wolf Y.I."/>
            <person name="Yamagata H."/>
            <person name="Yamada T."/>
            <person name="Ye Y."/>
            <person name="Shaw J.R."/>
            <person name="Andrews J."/>
            <person name="Crease T.J."/>
            <person name="Tang H."/>
            <person name="Lucas S.M."/>
            <person name="Robertson H.M."/>
            <person name="Bork P."/>
            <person name="Koonin E.V."/>
            <person name="Zdobnov E.M."/>
            <person name="Grigoriev I.V."/>
            <person name="Lynch M."/>
            <person name="Boore J.L."/>
        </authorList>
    </citation>
    <scope>NUCLEOTIDE SEQUENCE [LARGE SCALE GENOMIC DNA]</scope>
</reference>
<dbReference type="AlphaFoldDB" id="E9HTU2"/>
<dbReference type="InterPro" id="IPR006050">
    <property type="entry name" value="DNA_photolyase_N"/>
</dbReference>
<dbReference type="eggNOG" id="KOG0133">
    <property type="taxonomic scope" value="Eukaryota"/>
</dbReference>
<feature type="non-terminal residue" evidence="2">
    <location>
        <position position="1"/>
    </location>
</feature>
<dbReference type="Gene3D" id="3.40.50.620">
    <property type="entry name" value="HUPs"/>
    <property type="match status" value="1"/>
</dbReference>
<dbReference type="InterPro" id="IPR036155">
    <property type="entry name" value="Crypto/Photolyase_N_sf"/>
</dbReference>
<keyword evidence="3" id="KW-1185">Reference proteome</keyword>
<dbReference type="EMBL" id="GL732785">
    <property type="protein sequence ID" value="EFX64839.1"/>
    <property type="molecule type" value="Genomic_DNA"/>
</dbReference>
<dbReference type="InterPro" id="IPR002081">
    <property type="entry name" value="Cryptochrome/DNA_photolyase_1"/>
</dbReference>
<dbReference type="HOGENOM" id="CLU_2419300_0_0_1"/>
<dbReference type="STRING" id="6669.E9HTU2"/>
<dbReference type="OrthoDB" id="435881at2759"/>
<dbReference type="Proteomes" id="UP000000305">
    <property type="component" value="Unassembled WGS sequence"/>
</dbReference>
<organism evidence="2 3">
    <name type="scientific">Daphnia pulex</name>
    <name type="common">Water flea</name>
    <dbReference type="NCBI Taxonomy" id="6669"/>
    <lineage>
        <taxon>Eukaryota</taxon>
        <taxon>Metazoa</taxon>
        <taxon>Ecdysozoa</taxon>
        <taxon>Arthropoda</taxon>
        <taxon>Crustacea</taxon>
        <taxon>Branchiopoda</taxon>
        <taxon>Diplostraca</taxon>
        <taxon>Cladocera</taxon>
        <taxon>Anomopoda</taxon>
        <taxon>Daphniidae</taxon>
        <taxon>Daphnia</taxon>
    </lineage>
</organism>
<dbReference type="KEGG" id="dpx:DAPPUDRAFT_65902"/>
<dbReference type="PROSITE" id="PS51645">
    <property type="entry name" value="PHR_CRY_ALPHA_BETA"/>
    <property type="match status" value="1"/>
</dbReference>
<name>E9HTU2_DAPPU</name>
<proteinExistence type="predicted"/>
<feature type="domain" description="Photolyase/cryptochrome alpha/beta" evidence="1">
    <location>
        <begin position="1"/>
        <end position="89"/>
    </location>
</feature>
<sequence length="92" mass="10864">NAKVGPNRWRFLIQSLQDLNDNLKKIGSCLFLLKESPTEMFKKYFKEWNIKKLTFEVEIEPYAKTQDEEIKKLADHHSVPVVVKVSHTIYDL</sequence>
<evidence type="ECO:0000259" key="1">
    <source>
        <dbReference type="PROSITE" id="PS51645"/>
    </source>
</evidence>
<dbReference type="Pfam" id="PF00875">
    <property type="entry name" value="DNA_photolyase"/>
    <property type="match status" value="1"/>
</dbReference>
<protein>
    <recommendedName>
        <fullName evidence="1">Photolyase/cryptochrome alpha/beta domain-containing protein</fullName>
    </recommendedName>
</protein>
<dbReference type="SUPFAM" id="SSF52425">
    <property type="entry name" value="Cryptochrome/photolyase, N-terminal domain"/>
    <property type="match status" value="1"/>
</dbReference>